<keyword evidence="1" id="KW-0472">Membrane</keyword>
<dbReference type="EMBL" id="BIFT01000001">
    <property type="protein sequence ID" value="GCE28696.1"/>
    <property type="molecule type" value="Genomic_DNA"/>
</dbReference>
<sequence>MSNPSTRSQVGDPGTDQAGGRVPLWVSIVVILGALLLLTGAIISKVDPTFLTNGSPMTEAARVYADYMFARNLALALILLLCLAIRARKMLAGLMVLIALIQIIDVADDLAREAFLLAPGLLVFAVVFLLGAWRLFGQAIWHVNAWRD</sequence>
<keyword evidence="3" id="KW-1185">Reference proteome</keyword>
<evidence type="ECO:0008006" key="4">
    <source>
        <dbReference type="Google" id="ProtNLM"/>
    </source>
</evidence>
<feature type="transmembrane region" description="Helical" evidence="1">
    <location>
        <begin position="114"/>
        <end position="136"/>
    </location>
</feature>
<comment type="caution">
    <text evidence="2">The sequence shown here is derived from an EMBL/GenBank/DDBJ whole genome shotgun (WGS) entry which is preliminary data.</text>
</comment>
<gene>
    <name evidence="2" type="ORF">KDA_41800</name>
</gene>
<dbReference type="Proteomes" id="UP000287171">
    <property type="component" value="Unassembled WGS sequence"/>
</dbReference>
<feature type="transmembrane region" description="Helical" evidence="1">
    <location>
        <begin position="64"/>
        <end position="83"/>
    </location>
</feature>
<keyword evidence="1" id="KW-1133">Transmembrane helix</keyword>
<dbReference type="RefSeq" id="WP_126628881.1">
    <property type="nucleotide sequence ID" value="NZ_BIFT01000001.1"/>
</dbReference>
<proteinExistence type="predicted"/>
<evidence type="ECO:0000313" key="3">
    <source>
        <dbReference type="Proteomes" id="UP000287171"/>
    </source>
</evidence>
<organism evidence="2 3">
    <name type="scientific">Dictyobacter alpinus</name>
    <dbReference type="NCBI Taxonomy" id="2014873"/>
    <lineage>
        <taxon>Bacteria</taxon>
        <taxon>Bacillati</taxon>
        <taxon>Chloroflexota</taxon>
        <taxon>Ktedonobacteria</taxon>
        <taxon>Ktedonobacterales</taxon>
        <taxon>Dictyobacteraceae</taxon>
        <taxon>Dictyobacter</taxon>
    </lineage>
</organism>
<keyword evidence="1" id="KW-0812">Transmembrane</keyword>
<name>A0A402BBK3_9CHLR</name>
<accession>A0A402BBK3</accession>
<feature type="transmembrane region" description="Helical" evidence="1">
    <location>
        <begin position="90"/>
        <end position="108"/>
    </location>
</feature>
<evidence type="ECO:0000313" key="2">
    <source>
        <dbReference type="EMBL" id="GCE28696.1"/>
    </source>
</evidence>
<dbReference type="AlphaFoldDB" id="A0A402BBK3"/>
<feature type="transmembrane region" description="Helical" evidence="1">
    <location>
        <begin position="24"/>
        <end position="44"/>
    </location>
</feature>
<protein>
    <recommendedName>
        <fullName evidence="4">DUF4267 domain-containing protein</fullName>
    </recommendedName>
</protein>
<reference evidence="3" key="1">
    <citation type="submission" date="2018-12" db="EMBL/GenBank/DDBJ databases">
        <title>Tengunoibacter tsumagoiensis gen. nov., sp. nov., Dictyobacter kobayashii sp. nov., D. alpinus sp. nov., and D. joshuensis sp. nov. and description of Dictyobacteraceae fam. nov. within the order Ktedonobacterales isolated from Tengu-no-mugimeshi.</title>
        <authorList>
            <person name="Wang C.M."/>
            <person name="Zheng Y."/>
            <person name="Sakai Y."/>
            <person name="Toyoda A."/>
            <person name="Minakuchi Y."/>
            <person name="Abe K."/>
            <person name="Yokota A."/>
            <person name="Yabe S."/>
        </authorList>
    </citation>
    <scope>NUCLEOTIDE SEQUENCE [LARGE SCALE GENOMIC DNA]</scope>
    <source>
        <strain evidence="3">Uno16</strain>
    </source>
</reference>
<evidence type="ECO:0000256" key="1">
    <source>
        <dbReference type="SAM" id="Phobius"/>
    </source>
</evidence>